<dbReference type="InterPro" id="IPR017930">
    <property type="entry name" value="Myb_dom"/>
</dbReference>
<accession>A0AAD8HLS3</accession>
<dbReference type="EMBL" id="JAUIZM010000008">
    <property type="protein sequence ID" value="KAK1368485.1"/>
    <property type="molecule type" value="Genomic_DNA"/>
</dbReference>
<evidence type="ECO:0000313" key="7">
    <source>
        <dbReference type="EMBL" id="KAK1368485.1"/>
    </source>
</evidence>
<dbReference type="CDD" id="cd00167">
    <property type="entry name" value="SANT"/>
    <property type="match status" value="2"/>
</dbReference>
<dbReference type="Proteomes" id="UP001237642">
    <property type="component" value="Unassembled WGS sequence"/>
</dbReference>
<dbReference type="PANTHER" id="PTHR10641">
    <property type="entry name" value="MYB FAMILY TRANSCRIPTION FACTOR"/>
    <property type="match status" value="1"/>
</dbReference>
<evidence type="ECO:0000256" key="1">
    <source>
        <dbReference type="ARBA" id="ARBA00004123"/>
    </source>
</evidence>
<reference evidence="7" key="2">
    <citation type="submission" date="2023-05" db="EMBL/GenBank/DDBJ databases">
        <authorList>
            <person name="Schelkunov M.I."/>
        </authorList>
    </citation>
    <scope>NUCLEOTIDE SEQUENCE</scope>
    <source>
        <strain evidence="7">Hsosn_3</strain>
        <tissue evidence="7">Leaf</tissue>
    </source>
</reference>
<evidence type="ECO:0000259" key="5">
    <source>
        <dbReference type="PROSITE" id="PS50090"/>
    </source>
</evidence>
<dbReference type="SUPFAM" id="SSF46689">
    <property type="entry name" value="Homeodomain-like"/>
    <property type="match status" value="1"/>
</dbReference>
<evidence type="ECO:0000313" key="8">
    <source>
        <dbReference type="Proteomes" id="UP001237642"/>
    </source>
</evidence>
<comment type="subcellular location">
    <subcellularLocation>
        <location evidence="1">Nucleus</location>
    </subcellularLocation>
</comment>
<organism evidence="7 8">
    <name type="scientific">Heracleum sosnowskyi</name>
    <dbReference type="NCBI Taxonomy" id="360622"/>
    <lineage>
        <taxon>Eukaryota</taxon>
        <taxon>Viridiplantae</taxon>
        <taxon>Streptophyta</taxon>
        <taxon>Embryophyta</taxon>
        <taxon>Tracheophyta</taxon>
        <taxon>Spermatophyta</taxon>
        <taxon>Magnoliopsida</taxon>
        <taxon>eudicotyledons</taxon>
        <taxon>Gunneridae</taxon>
        <taxon>Pentapetalae</taxon>
        <taxon>asterids</taxon>
        <taxon>campanulids</taxon>
        <taxon>Apiales</taxon>
        <taxon>Apiaceae</taxon>
        <taxon>Apioideae</taxon>
        <taxon>apioid superclade</taxon>
        <taxon>Tordylieae</taxon>
        <taxon>Tordyliinae</taxon>
        <taxon>Heracleum</taxon>
    </lineage>
</organism>
<dbReference type="Gene3D" id="1.10.10.60">
    <property type="entry name" value="Homeodomain-like"/>
    <property type="match status" value="2"/>
</dbReference>
<protein>
    <submittedName>
        <fullName evidence="7">Transcription factor WER-like</fullName>
    </submittedName>
</protein>
<dbReference type="InterPro" id="IPR015495">
    <property type="entry name" value="Myb_TF_plants"/>
</dbReference>
<evidence type="ECO:0000259" key="6">
    <source>
        <dbReference type="PROSITE" id="PS51294"/>
    </source>
</evidence>
<dbReference type="FunFam" id="1.10.10.60:FF:000001">
    <property type="entry name" value="MYB-related transcription factor"/>
    <property type="match status" value="1"/>
</dbReference>
<proteinExistence type="predicted"/>
<dbReference type="AlphaFoldDB" id="A0AAD8HLS3"/>
<gene>
    <name evidence="7" type="ORF">POM88_034577</name>
</gene>
<keyword evidence="8" id="KW-1185">Reference proteome</keyword>
<feature type="domain" description="Myb-like" evidence="5">
    <location>
        <begin position="54"/>
        <end position="103"/>
    </location>
</feature>
<evidence type="ECO:0000256" key="4">
    <source>
        <dbReference type="ARBA" id="ARBA00023242"/>
    </source>
</evidence>
<feature type="domain" description="Myb-like" evidence="5">
    <location>
        <begin position="1"/>
        <end position="53"/>
    </location>
</feature>
<name>A0AAD8HLS3_9APIA</name>
<dbReference type="InterPro" id="IPR009057">
    <property type="entry name" value="Homeodomain-like_sf"/>
</dbReference>
<dbReference type="PANTHER" id="PTHR10641:SF1377">
    <property type="entry name" value="MYB-RELATED PROTEIN MYB4-LIKE"/>
    <property type="match status" value="1"/>
</dbReference>
<dbReference type="GO" id="GO:0005634">
    <property type="term" value="C:nucleus"/>
    <property type="evidence" value="ECO:0007669"/>
    <property type="project" value="UniProtKB-SubCell"/>
</dbReference>
<dbReference type="PROSITE" id="PS50090">
    <property type="entry name" value="MYB_LIKE"/>
    <property type="match status" value="2"/>
</dbReference>
<dbReference type="InterPro" id="IPR001005">
    <property type="entry name" value="SANT/Myb"/>
</dbReference>
<dbReference type="PROSITE" id="PS51294">
    <property type="entry name" value="HTH_MYB"/>
    <property type="match status" value="2"/>
</dbReference>
<dbReference type="GO" id="GO:0003677">
    <property type="term" value="F:DNA binding"/>
    <property type="evidence" value="ECO:0007669"/>
    <property type="project" value="UniProtKB-KW"/>
</dbReference>
<dbReference type="Pfam" id="PF00249">
    <property type="entry name" value="Myb_DNA-binding"/>
    <property type="match status" value="2"/>
</dbReference>
<dbReference type="SMART" id="SM00717">
    <property type="entry name" value="SANT"/>
    <property type="match status" value="2"/>
</dbReference>
<comment type="caution">
    <text evidence="7">The sequence shown here is derived from an EMBL/GenBank/DDBJ whole genome shotgun (WGS) entry which is preliminary data.</text>
</comment>
<keyword evidence="4" id="KW-0539">Nucleus</keyword>
<keyword evidence="2" id="KW-0677">Repeat</keyword>
<keyword evidence="3" id="KW-0238">DNA-binding</keyword>
<evidence type="ECO:0000256" key="2">
    <source>
        <dbReference type="ARBA" id="ARBA00022737"/>
    </source>
</evidence>
<feature type="domain" description="HTH myb-type" evidence="6">
    <location>
        <begin position="58"/>
        <end position="107"/>
    </location>
</feature>
<sequence length="245" mass="28686">MAAFKKSPWTPEEDMQLVTYIRRYGIWNWSQMPQHAGLSRSGKSCRLRWMNYLNPEVRRGNYTQEEDEIIINMRHVGIGWSAIAARLPGRSDNEIKNRWHSHLKKRIANNVVEIMEPEMEEIESTMDTLMINDHPNDFFAPEVPKLEEVYVDYPISPYMLNNIDVSSSSNINIPPAFGTSVDPHISFWREPYLLEDVCGIDQYATYVDPVFGMPRAEDWFGESFYPYNYLTRYTEAVAHNTTRFT</sequence>
<reference evidence="7" key="1">
    <citation type="submission" date="2023-02" db="EMBL/GenBank/DDBJ databases">
        <title>Genome of toxic invasive species Heracleum sosnowskyi carries increased number of genes despite the absence of recent whole-genome duplications.</title>
        <authorList>
            <person name="Schelkunov M."/>
            <person name="Shtratnikova V."/>
            <person name="Makarenko M."/>
            <person name="Klepikova A."/>
            <person name="Omelchenko D."/>
            <person name="Novikova G."/>
            <person name="Obukhova E."/>
            <person name="Bogdanov V."/>
            <person name="Penin A."/>
            <person name="Logacheva M."/>
        </authorList>
    </citation>
    <scope>NUCLEOTIDE SEQUENCE</scope>
    <source>
        <strain evidence="7">Hsosn_3</strain>
        <tissue evidence="7">Leaf</tissue>
    </source>
</reference>
<evidence type="ECO:0000256" key="3">
    <source>
        <dbReference type="ARBA" id="ARBA00023125"/>
    </source>
</evidence>
<feature type="domain" description="HTH myb-type" evidence="6">
    <location>
        <begin position="1"/>
        <end position="57"/>
    </location>
</feature>